<dbReference type="InterPro" id="IPR036388">
    <property type="entry name" value="WH-like_DNA-bd_sf"/>
</dbReference>
<sequence>MRNPQSNRIKLPPLATLPAFSIAARTGSLTLAARELHLTPGAISRQIKSLEDTLGVQLFHRRHNAISLTDAGRQYLIHVNAALATLENGTLALLPDRVRLVIQAPITLARRWLIPRIGAYLQENPSVDLNIQSLALGASDLPDVTISYTRGADETRFPSAFLLDRTVAVCSPLLIGSVAKTVTPEALLDLPILLDTADAWSWRRWCEAAGIPFRPRSGSITFDTDEASIDACMTGLGIGQASPFLIERELREGQLILLRPTINPIVGAYEIAGSTPTGRAVGFNQWLQTSQAA</sequence>
<evidence type="ECO:0000256" key="1">
    <source>
        <dbReference type="ARBA" id="ARBA00009437"/>
    </source>
</evidence>
<feature type="domain" description="HTH lysR-type" evidence="5">
    <location>
        <begin position="12"/>
        <end position="69"/>
    </location>
</feature>
<dbReference type="PROSITE" id="PS50931">
    <property type="entry name" value="HTH_LYSR"/>
    <property type="match status" value="1"/>
</dbReference>
<organism evidence="6 7">
    <name type="scientific">Shinella lacus</name>
    <dbReference type="NCBI Taxonomy" id="2654216"/>
    <lineage>
        <taxon>Bacteria</taxon>
        <taxon>Pseudomonadati</taxon>
        <taxon>Pseudomonadota</taxon>
        <taxon>Alphaproteobacteria</taxon>
        <taxon>Hyphomicrobiales</taxon>
        <taxon>Rhizobiaceae</taxon>
        <taxon>Shinella</taxon>
    </lineage>
</organism>
<dbReference type="Gene3D" id="1.10.10.10">
    <property type="entry name" value="Winged helix-like DNA-binding domain superfamily/Winged helix DNA-binding domain"/>
    <property type="match status" value="1"/>
</dbReference>
<keyword evidence="2" id="KW-0805">Transcription regulation</keyword>
<dbReference type="InterPro" id="IPR005119">
    <property type="entry name" value="LysR_subst-bd"/>
</dbReference>
<comment type="caution">
    <text evidence="6">The sequence shown here is derived from an EMBL/GenBank/DDBJ whole genome shotgun (WGS) entry which is preliminary data.</text>
</comment>
<proteinExistence type="inferred from homology"/>
<keyword evidence="3" id="KW-0238">DNA-binding</keyword>
<dbReference type="PANTHER" id="PTHR30537:SF5">
    <property type="entry name" value="HTH-TYPE TRANSCRIPTIONAL ACTIVATOR TTDR-RELATED"/>
    <property type="match status" value="1"/>
</dbReference>
<dbReference type="PANTHER" id="PTHR30537">
    <property type="entry name" value="HTH-TYPE TRANSCRIPTIONAL REGULATOR"/>
    <property type="match status" value="1"/>
</dbReference>
<keyword evidence="7" id="KW-1185">Reference proteome</keyword>
<dbReference type="InterPro" id="IPR058163">
    <property type="entry name" value="LysR-type_TF_proteobact-type"/>
</dbReference>
<keyword evidence="4" id="KW-0804">Transcription</keyword>
<evidence type="ECO:0000256" key="2">
    <source>
        <dbReference type="ARBA" id="ARBA00023015"/>
    </source>
</evidence>
<dbReference type="EMBL" id="WHSB02000013">
    <property type="protein sequence ID" value="MCQ4633550.1"/>
    <property type="molecule type" value="Genomic_DNA"/>
</dbReference>
<comment type="similarity">
    <text evidence="1">Belongs to the LysR transcriptional regulatory family.</text>
</comment>
<dbReference type="PRINTS" id="PR00039">
    <property type="entry name" value="HTHLYSR"/>
</dbReference>
<dbReference type="Proteomes" id="UP000996601">
    <property type="component" value="Unassembled WGS sequence"/>
</dbReference>
<evidence type="ECO:0000256" key="3">
    <source>
        <dbReference type="ARBA" id="ARBA00023125"/>
    </source>
</evidence>
<dbReference type="Pfam" id="PF03466">
    <property type="entry name" value="LysR_substrate"/>
    <property type="match status" value="1"/>
</dbReference>
<dbReference type="SUPFAM" id="SSF53850">
    <property type="entry name" value="Periplasmic binding protein-like II"/>
    <property type="match status" value="1"/>
</dbReference>
<dbReference type="RefSeq" id="WP_256120166.1">
    <property type="nucleotide sequence ID" value="NZ_WHSB02000013.1"/>
</dbReference>
<name>A0ABT1REE4_9HYPH</name>
<dbReference type="Pfam" id="PF00126">
    <property type="entry name" value="HTH_1"/>
    <property type="match status" value="1"/>
</dbReference>
<accession>A0ABT1REE4</accession>
<dbReference type="InterPro" id="IPR036390">
    <property type="entry name" value="WH_DNA-bd_sf"/>
</dbReference>
<gene>
    <name evidence="6" type="ORF">GB927_026160</name>
</gene>
<dbReference type="SUPFAM" id="SSF46785">
    <property type="entry name" value="Winged helix' DNA-binding domain"/>
    <property type="match status" value="1"/>
</dbReference>
<evidence type="ECO:0000256" key="4">
    <source>
        <dbReference type="ARBA" id="ARBA00023163"/>
    </source>
</evidence>
<dbReference type="Gene3D" id="3.40.190.10">
    <property type="entry name" value="Periplasmic binding protein-like II"/>
    <property type="match status" value="2"/>
</dbReference>
<evidence type="ECO:0000259" key="5">
    <source>
        <dbReference type="PROSITE" id="PS50931"/>
    </source>
</evidence>
<dbReference type="InterPro" id="IPR000847">
    <property type="entry name" value="LysR_HTH_N"/>
</dbReference>
<reference evidence="6" key="1">
    <citation type="submission" date="2021-07" db="EMBL/GenBank/DDBJ databases">
        <title>Shinella sp. nov., a novel member of the genus Shinella from water.</title>
        <authorList>
            <person name="Deng Y."/>
        </authorList>
    </citation>
    <scope>NUCLEOTIDE SEQUENCE</scope>
    <source>
        <strain evidence="6">CPCC 100929</strain>
    </source>
</reference>
<evidence type="ECO:0000313" key="6">
    <source>
        <dbReference type="EMBL" id="MCQ4633550.1"/>
    </source>
</evidence>
<protein>
    <submittedName>
        <fullName evidence="6">LysR family transcriptional regulator</fullName>
    </submittedName>
</protein>
<evidence type="ECO:0000313" key="7">
    <source>
        <dbReference type="Proteomes" id="UP000996601"/>
    </source>
</evidence>